<dbReference type="Proteomes" id="UP000823928">
    <property type="component" value="Unassembled WGS sequence"/>
</dbReference>
<evidence type="ECO:0000313" key="2">
    <source>
        <dbReference type="EMBL" id="HIS36333.1"/>
    </source>
</evidence>
<dbReference type="EMBL" id="DVIU01000136">
    <property type="protein sequence ID" value="HIS36333.1"/>
    <property type="molecule type" value="Genomic_DNA"/>
</dbReference>
<feature type="transmembrane region" description="Helical" evidence="1">
    <location>
        <begin position="45"/>
        <end position="66"/>
    </location>
</feature>
<keyword evidence="1" id="KW-1133">Transmembrane helix</keyword>
<name>A0A9D1JMW1_9BACT</name>
<gene>
    <name evidence="2" type="ORF">IAC10_06860</name>
</gene>
<dbReference type="PROSITE" id="PS50007">
    <property type="entry name" value="PIPLC_X_DOMAIN"/>
    <property type="match status" value="1"/>
</dbReference>
<protein>
    <submittedName>
        <fullName evidence="2">Uncharacterized protein</fullName>
    </submittedName>
</protein>
<accession>A0A9D1JMW1</accession>
<organism evidence="2 3">
    <name type="scientific">Candidatus Scatousia excrementigallinarum</name>
    <dbReference type="NCBI Taxonomy" id="2840935"/>
    <lineage>
        <taxon>Bacteria</taxon>
        <taxon>Candidatus Scatousia</taxon>
    </lineage>
</organism>
<keyword evidence="1" id="KW-0812">Transmembrane</keyword>
<proteinExistence type="predicted"/>
<evidence type="ECO:0000313" key="3">
    <source>
        <dbReference type="Proteomes" id="UP000823928"/>
    </source>
</evidence>
<keyword evidence="1" id="KW-0472">Membrane</keyword>
<feature type="transmembrane region" description="Helical" evidence="1">
    <location>
        <begin position="12"/>
        <end position="33"/>
    </location>
</feature>
<dbReference type="AlphaFoldDB" id="A0A9D1JMW1"/>
<evidence type="ECO:0000256" key="1">
    <source>
        <dbReference type="SAM" id="Phobius"/>
    </source>
</evidence>
<sequence>MKNKWYKNKWFWLWGAICIIILGALGGNIAILLCLKKAAQEQSAWLTLFGGWLGFLATLIVGLIAYCQSKKYKEEAEQQYRFIDLIVEKVEVTKYGLASNVLGRQCLEKEWCGTLRFLVRVYSVLDNAVFDFKIARLLKGEKIIVTYNWKQPIQRDQHGKSFLIKNEFADIVAEIPKDDDFNGKYTLILQFKNQYGDIYEKAITTYLANNFLGKVKSFTQGKTHQVKKEQGNE</sequence>
<comment type="caution">
    <text evidence="2">The sequence shown here is derived from an EMBL/GenBank/DDBJ whole genome shotgun (WGS) entry which is preliminary data.</text>
</comment>
<reference evidence="2" key="2">
    <citation type="journal article" date="2021" name="PeerJ">
        <title>Extensive microbial diversity within the chicken gut microbiome revealed by metagenomics and culture.</title>
        <authorList>
            <person name="Gilroy R."/>
            <person name="Ravi A."/>
            <person name="Getino M."/>
            <person name="Pursley I."/>
            <person name="Horton D.L."/>
            <person name="Alikhan N.F."/>
            <person name="Baker D."/>
            <person name="Gharbi K."/>
            <person name="Hall N."/>
            <person name="Watson M."/>
            <person name="Adriaenssens E.M."/>
            <person name="Foster-Nyarko E."/>
            <person name="Jarju S."/>
            <person name="Secka A."/>
            <person name="Antonio M."/>
            <person name="Oren A."/>
            <person name="Chaudhuri R.R."/>
            <person name="La Ragione R."/>
            <person name="Hildebrand F."/>
            <person name="Pallen M.J."/>
        </authorList>
    </citation>
    <scope>NUCLEOTIDE SEQUENCE</scope>
    <source>
        <strain evidence="2">6276</strain>
    </source>
</reference>
<reference evidence="2" key="1">
    <citation type="submission" date="2020-10" db="EMBL/GenBank/DDBJ databases">
        <authorList>
            <person name="Gilroy R."/>
        </authorList>
    </citation>
    <scope>NUCLEOTIDE SEQUENCE</scope>
    <source>
        <strain evidence="2">6276</strain>
    </source>
</reference>